<dbReference type="SUPFAM" id="SSF140990">
    <property type="entry name" value="FtsH protease domain-like"/>
    <property type="match status" value="1"/>
</dbReference>
<dbReference type="SUPFAM" id="SSF52540">
    <property type="entry name" value="P-loop containing nucleoside triphosphate hydrolases"/>
    <property type="match status" value="1"/>
</dbReference>
<dbReference type="InterPro" id="IPR003959">
    <property type="entry name" value="ATPase_AAA_core"/>
</dbReference>
<name>A0ABY9MSU4_9GAMM</name>
<dbReference type="InterPro" id="IPR027417">
    <property type="entry name" value="P-loop_NTPase"/>
</dbReference>
<evidence type="ECO:0000259" key="1">
    <source>
        <dbReference type="Pfam" id="PF00004"/>
    </source>
</evidence>
<sequence length="633" mass="72572">MLQLDKSHIQARKAELDVAKRALKQHFVGIDKIIDELMDCIQVWYLMPELLKRPVIINLWGMTGVGKTDLVRQLVKHLHFQDRFAEVELSNTGITSWGSSVSAVLDDYGFHNRKPCIVLFDEIQRFNTIDSKGESLGQTKFMDFWELLSDGYLSKKEKDDLDSFLYEYYQRERNAQRRRNKGEKDEEEDSGPSYISMWDAINLKKSLNLDMDVGDMLDITEEEMVNMILAAKRKKVIYEPINHTQTLILISGNLDDAFQMAHQAAEADVDADIFHAFTTKVTLMDIKDALLRKFRPEQVARFGNIHLVYPSLRKQDFNTLIAREVERVQTDTEQRTGIRLVTDASINRLIYRNGVFPVQGVRPLFSSVTDILEVNLSRLLLQALTDDADEIHLHYDEAQQKIMARLGDNTLEYPYVGRIDKIRQDNTLAAVANISAHEAGHAVVYMVLFGLIPLQLQSKVASSYASGFTFPHQLHRTRRSLLDMIKVYLAGGVAEELLFGYQEASTGRENDRERATELAMDYVRRYGFDDEFQATYTIEDYPHRMNTAVTDMDVEKMMMRLVSETKELLGQYAHFLHALSNALADAGKLETQDVAAIAQQHEVQAEIKPEGHLHIADYDVQLRKPLVWRGRSS</sequence>
<accession>A0ABY9MSU4</accession>
<dbReference type="Proteomes" id="UP001236657">
    <property type="component" value="Chromosome"/>
</dbReference>
<dbReference type="InterPro" id="IPR037219">
    <property type="entry name" value="Peptidase_M41-like"/>
</dbReference>
<feature type="domain" description="ATPase AAA-type core" evidence="1">
    <location>
        <begin position="59"/>
        <end position="133"/>
    </location>
</feature>
<evidence type="ECO:0000313" key="3">
    <source>
        <dbReference type="EMBL" id="WML91719.1"/>
    </source>
</evidence>
<dbReference type="PANTHER" id="PTHR23076:SF97">
    <property type="entry name" value="ATP-DEPENDENT ZINC METALLOPROTEASE YME1L1"/>
    <property type="match status" value="1"/>
</dbReference>
<protein>
    <submittedName>
        <fullName evidence="3">AAA family ATPase</fullName>
    </submittedName>
</protein>
<evidence type="ECO:0000259" key="2">
    <source>
        <dbReference type="Pfam" id="PF01434"/>
    </source>
</evidence>
<feature type="domain" description="Peptidase M41" evidence="2">
    <location>
        <begin position="434"/>
        <end position="595"/>
    </location>
</feature>
<evidence type="ECO:0000313" key="4">
    <source>
        <dbReference type="Proteomes" id="UP001236657"/>
    </source>
</evidence>
<gene>
    <name evidence="3" type="ORF">RCF98_05125</name>
</gene>
<dbReference type="EMBL" id="CP133218">
    <property type="protein sequence ID" value="WML91719.1"/>
    <property type="molecule type" value="Genomic_DNA"/>
</dbReference>
<organism evidence="3 4">
    <name type="scientific">Thiothrix lacustris</name>
    <dbReference type="NCBI Taxonomy" id="525917"/>
    <lineage>
        <taxon>Bacteria</taxon>
        <taxon>Pseudomonadati</taxon>
        <taxon>Pseudomonadota</taxon>
        <taxon>Gammaproteobacteria</taxon>
        <taxon>Thiotrichales</taxon>
        <taxon>Thiotrichaceae</taxon>
        <taxon>Thiothrix</taxon>
    </lineage>
</organism>
<proteinExistence type="predicted"/>
<reference evidence="3 4" key="1">
    <citation type="submission" date="2023-08" db="EMBL/GenBank/DDBJ databases">
        <title>New molecular markers tilS and rpoB for phylogenetic and monitoring studies of the genus Thiothrix biodiversity.</title>
        <authorList>
            <person name="Ravin N.V."/>
            <person name="Smolyakov D."/>
            <person name="Markov N.D."/>
            <person name="Beletsky A.V."/>
            <person name="Mardanov A.V."/>
            <person name="Rudenko T.S."/>
            <person name="Grabovich M.Y."/>
        </authorList>
    </citation>
    <scope>NUCLEOTIDE SEQUENCE [LARGE SCALE GENOMIC DNA]</scope>
    <source>
        <strain evidence="3 4">MK1</strain>
    </source>
</reference>
<dbReference type="Gene3D" id="1.10.8.60">
    <property type="match status" value="1"/>
</dbReference>
<dbReference type="Gene3D" id="3.40.50.300">
    <property type="entry name" value="P-loop containing nucleotide triphosphate hydrolases"/>
    <property type="match status" value="1"/>
</dbReference>
<dbReference type="PANTHER" id="PTHR23076">
    <property type="entry name" value="METALLOPROTEASE M41 FTSH"/>
    <property type="match status" value="1"/>
</dbReference>
<dbReference type="InterPro" id="IPR000642">
    <property type="entry name" value="Peptidase_M41"/>
</dbReference>
<dbReference type="RefSeq" id="WP_308896604.1">
    <property type="nucleotide sequence ID" value="NZ_CP133218.1"/>
</dbReference>
<dbReference type="Pfam" id="PF01434">
    <property type="entry name" value="Peptidase_M41"/>
    <property type="match status" value="1"/>
</dbReference>
<keyword evidence="4" id="KW-1185">Reference proteome</keyword>
<dbReference type="Pfam" id="PF00004">
    <property type="entry name" value="AAA"/>
    <property type="match status" value="1"/>
</dbReference>
<dbReference type="Gene3D" id="1.20.58.760">
    <property type="entry name" value="Peptidase M41"/>
    <property type="match status" value="1"/>
</dbReference>